<dbReference type="GO" id="GO:0047274">
    <property type="term" value="F:galactinol-sucrose galactosyltransferase activity"/>
    <property type="evidence" value="ECO:0007669"/>
    <property type="project" value="UniProtKB-EC"/>
</dbReference>
<dbReference type="PANTHER" id="PTHR31268:SF32">
    <property type="entry name" value="GALACTINOL--SUCROSE GALACTOSYLTRANSFERASE 2-RELATED"/>
    <property type="match status" value="1"/>
</dbReference>
<gene>
    <name evidence="6" type="ORF">GSTUAT00000586001</name>
</gene>
<dbReference type="EMBL" id="LN890948">
    <property type="protein sequence ID" value="CUS15329.1"/>
    <property type="molecule type" value="Genomic_DNA"/>
</dbReference>
<name>A0A292Q6F6_9PEZI</name>
<dbReference type="InterPro" id="IPR017853">
    <property type="entry name" value="GH"/>
</dbReference>
<dbReference type="AlphaFoldDB" id="A0A292Q6F6"/>
<feature type="region of interest" description="Disordered" evidence="5">
    <location>
        <begin position="303"/>
        <end position="328"/>
    </location>
</feature>
<reference evidence="6" key="1">
    <citation type="submission" date="2015-10" db="EMBL/GenBank/DDBJ databases">
        <authorList>
            <person name="Regsiter A."/>
            <person name="william w."/>
        </authorList>
    </citation>
    <scope>NUCLEOTIDE SEQUENCE</scope>
    <source>
        <strain evidence="6">Montdore</strain>
    </source>
</reference>
<keyword evidence="7" id="KW-1185">Reference proteome</keyword>
<comment type="catalytic activity">
    <reaction evidence="1">
        <text>Hydrolysis of terminal, non-reducing alpha-D-galactose residues in alpha-D-galactosides, including galactose oligosaccharides, galactomannans and galactolipids.</text>
        <dbReference type="EC" id="3.2.1.22"/>
    </reaction>
</comment>
<evidence type="ECO:0000256" key="3">
    <source>
        <dbReference type="ARBA" id="ARBA00023277"/>
    </source>
</evidence>
<evidence type="ECO:0000313" key="7">
    <source>
        <dbReference type="Proteomes" id="UP001412239"/>
    </source>
</evidence>
<dbReference type="InterPro" id="IPR008811">
    <property type="entry name" value="Glycosyl_hydrolases_36"/>
</dbReference>
<organism evidence="6 7">
    <name type="scientific">Tuber aestivum</name>
    <name type="common">summer truffle</name>
    <dbReference type="NCBI Taxonomy" id="59557"/>
    <lineage>
        <taxon>Eukaryota</taxon>
        <taxon>Fungi</taxon>
        <taxon>Dikarya</taxon>
        <taxon>Ascomycota</taxon>
        <taxon>Pezizomycotina</taxon>
        <taxon>Pezizomycetes</taxon>
        <taxon>Pezizales</taxon>
        <taxon>Tuberaceae</taxon>
        <taxon>Tuber</taxon>
    </lineage>
</organism>
<dbReference type="Proteomes" id="UP001412239">
    <property type="component" value="Unassembled WGS sequence"/>
</dbReference>
<feature type="compositionally biased region" description="Polar residues" evidence="5">
    <location>
        <begin position="308"/>
        <end position="321"/>
    </location>
</feature>
<comment type="catalytic activity">
    <reaction evidence="4">
        <text>alpha-D-galactosyl-(1-&gt;3)-1D-myo-inositol + sucrose = raffinose + myo-inositol</text>
        <dbReference type="Rhea" id="RHEA:20161"/>
        <dbReference type="ChEBI" id="CHEBI:16634"/>
        <dbReference type="ChEBI" id="CHEBI:17268"/>
        <dbReference type="ChEBI" id="CHEBI:17505"/>
        <dbReference type="ChEBI" id="CHEBI:17992"/>
        <dbReference type="EC" id="2.4.1.82"/>
    </reaction>
</comment>
<sequence>MSELHFTPILHPPLGASSTCFRGSPIKFHALMQIDASKDAIINPAERFTVLLWYSTDGRGTWAPAPFEEISLYNGWEKMQRPGRRDLFVLDLDYDSELGPLQFCLKYRLGDGPWLWAGSRIGGVDGRVVFQGPCEYVIPKDIIGIVPESGWDSHAITLKDGYQVTEYGCSVRGEGILELPFGKPVGLVERWMALAKIATPWMGPLHGTKNIFIQKDALLAMFQRAHDGAHVVLLPVSGLEGGSTYLTSDTEGDGQLVVRSMGDHEKCYGGERDVKLLMGFGPDPRGTVACVFNHLKRKIKEKQDKATDSYTGSNNSSTYPGDSQERSPWEDGVTYCTWNGLGWDLSENKILDALEELGKSGIQGKRHIRSLSAGLAEVIVQSPTLLSMITGKLCGTWSSFEANEKFPGGLKGIINKVRERFPDIKHIGIWHALHGYWDGITPNSALAEKYKTIEVPWRDNVNAITRNLTMIDPEDVGRFYDDFYKQVFLSESGIDCVKTDVQCRIEELTSGTDRARLAGPYQEAFRKSAIKYFDQRVIYCMSHVPQILYTALLRDDGLKVFLRYSTAHPDPVLICLQDFYPNLPQSHSWHIFANAMNMILFGQLHILPDWDMFQTSLPQYASIHAAARCLSGGPIFITDSPESHDQHLVSSMVSTTPSSRTPRALRPSEMAYAIDPYLGYRSSRLLCVKNSYLNASGMVHLLGVFNVSSTYLVELVRAFWPSGGEWVIRGHNNQNVKKPEGELMVVGLEAGDWEIFTAATVKDGVAVLGLKENMTGAAAISRWSVETGKEGKKIEVELRALGTLVVYIEGLEPVVIPPIKGESSPEKLQLGVYPVVYENCLEIELLKGEGAMESTLDPMIEKGTLTCTINIDMAARLSAIQIS</sequence>
<evidence type="ECO:0000313" key="6">
    <source>
        <dbReference type="EMBL" id="CUS15329.1"/>
    </source>
</evidence>
<dbReference type="GO" id="GO:0004557">
    <property type="term" value="F:alpha-galactosidase activity"/>
    <property type="evidence" value="ECO:0007669"/>
    <property type="project" value="UniProtKB-EC"/>
</dbReference>
<evidence type="ECO:0000256" key="4">
    <source>
        <dbReference type="ARBA" id="ARBA00049426"/>
    </source>
</evidence>
<dbReference type="InterPro" id="IPR013785">
    <property type="entry name" value="Aldolase_TIM"/>
</dbReference>
<dbReference type="Pfam" id="PF05691">
    <property type="entry name" value="Raffinose_syn"/>
    <property type="match status" value="1"/>
</dbReference>
<evidence type="ECO:0000256" key="2">
    <source>
        <dbReference type="ARBA" id="ARBA00007240"/>
    </source>
</evidence>
<proteinExistence type="inferred from homology"/>
<comment type="similarity">
    <text evidence="2">Belongs to the glycosyl hydrolases 36 family.</text>
</comment>
<protein>
    <submittedName>
        <fullName evidence="6">Uncharacterized protein</fullName>
    </submittedName>
</protein>
<dbReference type="PANTHER" id="PTHR31268">
    <property type="match status" value="1"/>
</dbReference>
<dbReference type="Gene3D" id="3.20.20.70">
    <property type="entry name" value="Aldolase class I"/>
    <property type="match status" value="1"/>
</dbReference>
<evidence type="ECO:0000256" key="5">
    <source>
        <dbReference type="SAM" id="MobiDB-lite"/>
    </source>
</evidence>
<keyword evidence="3" id="KW-0119">Carbohydrate metabolism</keyword>
<accession>A0A292Q6F6</accession>
<evidence type="ECO:0000256" key="1">
    <source>
        <dbReference type="ARBA" id="ARBA00001255"/>
    </source>
</evidence>
<dbReference type="SUPFAM" id="SSF51445">
    <property type="entry name" value="(Trans)glycosidases"/>
    <property type="match status" value="1"/>
</dbReference>